<name>A0A0G4HZ92_9ALVE</name>
<dbReference type="Gene3D" id="1.10.8.10">
    <property type="entry name" value="DNA helicase RuvA subunit, C-terminal domain"/>
    <property type="match status" value="1"/>
</dbReference>
<evidence type="ECO:0000256" key="2">
    <source>
        <dbReference type="SAM" id="MobiDB-lite"/>
    </source>
</evidence>
<dbReference type="SMART" id="SM00165">
    <property type="entry name" value="UBA"/>
    <property type="match status" value="1"/>
</dbReference>
<dbReference type="InterPro" id="IPR009060">
    <property type="entry name" value="UBA-like_sf"/>
</dbReference>
<dbReference type="AlphaFoldDB" id="A0A0G4HZ92"/>
<feature type="compositionally biased region" description="Basic and acidic residues" evidence="2">
    <location>
        <begin position="582"/>
        <end position="594"/>
    </location>
</feature>
<dbReference type="Pfam" id="PF22562">
    <property type="entry name" value="UBA_7"/>
    <property type="match status" value="1"/>
</dbReference>
<feature type="region of interest" description="Disordered" evidence="2">
    <location>
        <begin position="421"/>
        <end position="454"/>
    </location>
</feature>
<feature type="compositionally biased region" description="Low complexity" evidence="2">
    <location>
        <begin position="571"/>
        <end position="581"/>
    </location>
</feature>
<accession>A0A0G4HZ92</accession>
<sequence>KRDLDFNIGVPLKAHLENNEKLKMQIVNRRNKLNDLKRAKGAFERVLKNDKVGKHDKAYIQAEMALENARQAFQETDRSAFEWLHMLEEYRLDIYDSTTQTLKYLQYEFFASSAHAVSHVLPARMEFRPMIEMTPDQLEPQVLMELEDGGDVEGEGVKTVDATNKILDKWEKSGAFAETAEPDVPADPMNLSVLLAQGFEEGPARKALRKHNNDCQKAMDWLLDGCPDDKKPLVPADSVRMPSTLARVQRMREKRRKEREKEREREKDEAQASGRGSRRSARREREKEKDGERGKDRDRDREGTGENSRKSTNGAAGGGGGNLLDLDDSPPVTSKSREKKKQKDEANLEDLLGLDEEPPPPMTLGDYGQAQPAAPPSGGGGGAAASSSSGGGGAMGDLDIFGITPLPEKVEPFNPANCTLSKDFGSPPASNATAAPGLRTAPPPLAPPASGFSGMGPGPGSMPSFGGAASSGGMQGTLGGGGGMMGGMGMGGIAPSPSRGGGDFDLDNASQKEIHAQMAYMQRMFQQMQAKVGGDGGGGGGMMGVPSPLGGVTPTTGGITAAVGAFAANPAETQQAAAAADAEAKKKQQERDDPFAGLSL</sequence>
<dbReference type="VEuPathDB" id="CryptoDB:Cvel_9678"/>
<gene>
    <name evidence="4" type="ORF">Cvel_9678</name>
</gene>
<dbReference type="SUPFAM" id="SSF46934">
    <property type="entry name" value="UBA-like"/>
    <property type="match status" value="1"/>
</dbReference>
<protein>
    <recommendedName>
        <fullName evidence="3">UBA domain-containing protein</fullName>
    </recommendedName>
</protein>
<evidence type="ECO:0000313" key="4">
    <source>
        <dbReference type="EMBL" id="CEM49893.1"/>
    </source>
</evidence>
<feature type="region of interest" description="Disordered" evidence="2">
    <location>
        <begin position="232"/>
        <end position="391"/>
    </location>
</feature>
<evidence type="ECO:0000259" key="3">
    <source>
        <dbReference type="PROSITE" id="PS50030"/>
    </source>
</evidence>
<proteinExistence type="predicted"/>
<feature type="compositionally biased region" description="Basic and acidic residues" evidence="2">
    <location>
        <begin position="259"/>
        <end position="270"/>
    </location>
</feature>
<dbReference type="InterPro" id="IPR015940">
    <property type="entry name" value="UBA"/>
</dbReference>
<keyword evidence="1" id="KW-0175">Coiled coil</keyword>
<evidence type="ECO:0000256" key="1">
    <source>
        <dbReference type="SAM" id="Coils"/>
    </source>
</evidence>
<dbReference type="Gene3D" id="1.20.1270.60">
    <property type="entry name" value="Arfaptin homology (AH) domain/BAR domain"/>
    <property type="match status" value="1"/>
</dbReference>
<feature type="compositionally biased region" description="Basic and acidic residues" evidence="2">
    <location>
        <begin position="283"/>
        <end position="309"/>
    </location>
</feature>
<feature type="non-terminal residue" evidence="4">
    <location>
        <position position="1"/>
    </location>
</feature>
<dbReference type="SUPFAM" id="SSF103657">
    <property type="entry name" value="BAR/IMD domain-like"/>
    <property type="match status" value="1"/>
</dbReference>
<dbReference type="EMBL" id="CDMZ01004485">
    <property type="protein sequence ID" value="CEM49893.1"/>
    <property type="molecule type" value="Genomic_DNA"/>
</dbReference>
<dbReference type="PROSITE" id="PS50030">
    <property type="entry name" value="UBA"/>
    <property type="match status" value="1"/>
</dbReference>
<feature type="coiled-coil region" evidence="1">
    <location>
        <begin position="12"/>
        <end position="39"/>
    </location>
</feature>
<feature type="compositionally biased region" description="Gly residues" evidence="2">
    <location>
        <begin position="377"/>
        <end position="391"/>
    </location>
</feature>
<dbReference type="InterPro" id="IPR027267">
    <property type="entry name" value="AH/BAR_dom_sf"/>
</dbReference>
<feature type="region of interest" description="Disordered" evidence="2">
    <location>
        <begin position="571"/>
        <end position="600"/>
    </location>
</feature>
<organism evidence="4">
    <name type="scientific">Chromera velia CCMP2878</name>
    <dbReference type="NCBI Taxonomy" id="1169474"/>
    <lineage>
        <taxon>Eukaryota</taxon>
        <taxon>Sar</taxon>
        <taxon>Alveolata</taxon>
        <taxon>Colpodellida</taxon>
        <taxon>Chromeraceae</taxon>
        <taxon>Chromera</taxon>
    </lineage>
</organism>
<feature type="domain" description="UBA" evidence="3">
    <location>
        <begin position="185"/>
        <end position="225"/>
    </location>
</feature>
<reference evidence="4" key="1">
    <citation type="submission" date="2014-11" db="EMBL/GenBank/DDBJ databases">
        <authorList>
            <person name="Otto D Thomas"/>
            <person name="Naeem Raeece"/>
        </authorList>
    </citation>
    <scope>NUCLEOTIDE SEQUENCE</scope>
</reference>